<feature type="transmembrane region" description="Helical" evidence="7">
    <location>
        <begin position="122"/>
        <end position="141"/>
    </location>
</feature>
<evidence type="ECO:0000313" key="9">
    <source>
        <dbReference type="EMBL" id="RJF73621.1"/>
    </source>
</evidence>
<accession>A0A418VBU3</accession>
<dbReference type="Proteomes" id="UP000286287">
    <property type="component" value="Unassembled WGS sequence"/>
</dbReference>
<dbReference type="EMBL" id="QYUJ01000014">
    <property type="protein sequence ID" value="RJF73621.1"/>
    <property type="molecule type" value="Genomic_DNA"/>
</dbReference>
<proteinExistence type="inferred from homology"/>
<dbReference type="Pfam" id="PF00528">
    <property type="entry name" value="BPD_transp_1"/>
    <property type="match status" value="1"/>
</dbReference>
<evidence type="ECO:0000313" key="10">
    <source>
        <dbReference type="Proteomes" id="UP000286287"/>
    </source>
</evidence>
<name>A0A418VBU3_9DEIO</name>
<keyword evidence="10" id="KW-1185">Reference proteome</keyword>
<dbReference type="InterPro" id="IPR035906">
    <property type="entry name" value="MetI-like_sf"/>
</dbReference>
<reference evidence="9 10" key="1">
    <citation type="submission" date="2018-09" db="EMBL/GenBank/DDBJ databases">
        <authorList>
            <person name="Zhu H."/>
        </authorList>
    </citation>
    <scope>NUCLEOTIDE SEQUENCE [LARGE SCALE GENOMIC DNA]</scope>
    <source>
        <strain evidence="9 10">K2S05-167</strain>
    </source>
</reference>
<evidence type="ECO:0000256" key="2">
    <source>
        <dbReference type="ARBA" id="ARBA00022448"/>
    </source>
</evidence>
<dbReference type="SUPFAM" id="SSF161098">
    <property type="entry name" value="MetI-like"/>
    <property type="match status" value="1"/>
</dbReference>
<dbReference type="PROSITE" id="PS50928">
    <property type="entry name" value="ABC_TM1"/>
    <property type="match status" value="1"/>
</dbReference>
<evidence type="ECO:0000256" key="3">
    <source>
        <dbReference type="ARBA" id="ARBA00022475"/>
    </source>
</evidence>
<keyword evidence="4 7" id="KW-0812">Transmembrane</keyword>
<protein>
    <submittedName>
        <fullName evidence="9">Carbohydrate ABC transporter permease</fullName>
    </submittedName>
</protein>
<feature type="domain" description="ABC transmembrane type-1" evidence="8">
    <location>
        <begin position="85"/>
        <end position="274"/>
    </location>
</feature>
<feature type="transmembrane region" description="Helical" evidence="7">
    <location>
        <begin position="21"/>
        <end position="45"/>
    </location>
</feature>
<gene>
    <name evidence="9" type="ORF">D3875_08630</name>
</gene>
<feature type="transmembrane region" description="Helical" evidence="7">
    <location>
        <begin position="208"/>
        <end position="229"/>
    </location>
</feature>
<dbReference type="OrthoDB" id="9771544at2"/>
<feature type="transmembrane region" description="Helical" evidence="7">
    <location>
        <begin position="249"/>
        <end position="272"/>
    </location>
</feature>
<keyword evidence="3" id="KW-1003">Cell membrane</keyword>
<dbReference type="GO" id="GO:0055085">
    <property type="term" value="P:transmembrane transport"/>
    <property type="evidence" value="ECO:0007669"/>
    <property type="project" value="InterPro"/>
</dbReference>
<dbReference type="PANTHER" id="PTHR43744">
    <property type="entry name" value="ABC TRANSPORTER PERMEASE PROTEIN MG189-RELATED-RELATED"/>
    <property type="match status" value="1"/>
</dbReference>
<evidence type="ECO:0000259" key="8">
    <source>
        <dbReference type="PROSITE" id="PS50928"/>
    </source>
</evidence>
<keyword evidence="2 7" id="KW-0813">Transport</keyword>
<dbReference type="Gene3D" id="1.10.3720.10">
    <property type="entry name" value="MetI-like"/>
    <property type="match status" value="1"/>
</dbReference>
<dbReference type="GO" id="GO:0005886">
    <property type="term" value="C:plasma membrane"/>
    <property type="evidence" value="ECO:0007669"/>
    <property type="project" value="UniProtKB-SubCell"/>
</dbReference>
<sequence length="289" mass="32108">MTQRTKPLLVDPDHPAPPTPLGTVVMIALLVALALMTLIPLYWMVVTSFTPSTLTVKFPPDLWPKNPTFDNFQEVLNRPNFWRWVLTTTIVATVVTVFELFTASMAAYAFAKIPFRGSGSLFWLYILSMMLPFQVILVPLFIMSSRMGLVDSYAGLILPALASPYSVFLMKQFIQTLPSDLIDAARVDGAAEFTIFTRVIMPLVKPGLAFLGIITFIGQWNSFLWPLIITRSAEMRTLQVGLVLLREEIPLSYGVHMAGALLAAIPIIIVFFSSQKYFLRGTTVGAVKG</sequence>
<dbReference type="AlphaFoldDB" id="A0A418VBU3"/>
<keyword evidence="5 7" id="KW-1133">Transmembrane helix</keyword>
<feature type="transmembrane region" description="Helical" evidence="7">
    <location>
        <begin position="81"/>
        <end position="110"/>
    </location>
</feature>
<keyword evidence="6 7" id="KW-0472">Membrane</keyword>
<dbReference type="CDD" id="cd06261">
    <property type="entry name" value="TM_PBP2"/>
    <property type="match status" value="1"/>
</dbReference>
<evidence type="ECO:0000256" key="1">
    <source>
        <dbReference type="ARBA" id="ARBA00004651"/>
    </source>
</evidence>
<comment type="subcellular location">
    <subcellularLocation>
        <location evidence="1 7">Cell membrane</location>
        <topology evidence="1 7">Multi-pass membrane protein</topology>
    </subcellularLocation>
</comment>
<evidence type="ECO:0000256" key="5">
    <source>
        <dbReference type="ARBA" id="ARBA00022989"/>
    </source>
</evidence>
<comment type="similarity">
    <text evidence="7">Belongs to the binding-protein-dependent transport system permease family.</text>
</comment>
<evidence type="ECO:0000256" key="7">
    <source>
        <dbReference type="RuleBase" id="RU363032"/>
    </source>
</evidence>
<evidence type="ECO:0000256" key="4">
    <source>
        <dbReference type="ARBA" id="ARBA00022692"/>
    </source>
</evidence>
<dbReference type="InterPro" id="IPR000515">
    <property type="entry name" value="MetI-like"/>
</dbReference>
<evidence type="ECO:0000256" key="6">
    <source>
        <dbReference type="ARBA" id="ARBA00023136"/>
    </source>
</evidence>
<feature type="transmembrane region" description="Helical" evidence="7">
    <location>
        <begin position="153"/>
        <end position="170"/>
    </location>
</feature>
<organism evidence="9 10">
    <name type="scientific">Deinococcus cavernae</name>
    <dbReference type="NCBI Taxonomy" id="2320857"/>
    <lineage>
        <taxon>Bacteria</taxon>
        <taxon>Thermotogati</taxon>
        <taxon>Deinococcota</taxon>
        <taxon>Deinococci</taxon>
        <taxon>Deinococcales</taxon>
        <taxon>Deinococcaceae</taxon>
        <taxon>Deinococcus</taxon>
    </lineage>
</organism>
<dbReference type="RefSeq" id="WP_119766382.1">
    <property type="nucleotide sequence ID" value="NZ_QYUJ01000014.1"/>
</dbReference>
<dbReference type="PANTHER" id="PTHR43744:SF12">
    <property type="entry name" value="ABC TRANSPORTER PERMEASE PROTEIN MG189-RELATED"/>
    <property type="match status" value="1"/>
</dbReference>
<comment type="caution">
    <text evidence="9">The sequence shown here is derived from an EMBL/GenBank/DDBJ whole genome shotgun (WGS) entry which is preliminary data.</text>
</comment>